<evidence type="ECO:0000256" key="1">
    <source>
        <dbReference type="PROSITE-ProRule" id="PRU00169"/>
    </source>
</evidence>
<dbReference type="SUPFAM" id="SSF52172">
    <property type="entry name" value="CheY-like"/>
    <property type="match status" value="1"/>
</dbReference>
<feature type="modified residue" description="4-aspartylphosphate" evidence="1">
    <location>
        <position position="55"/>
    </location>
</feature>
<accession>A0A1V9FNN7</accession>
<dbReference type="GO" id="GO:0003677">
    <property type="term" value="F:DNA binding"/>
    <property type="evidence" value="ECO:0007669"/>
    <property type="project" value="InterPro"/>
</dbReference>
<evidence type="ECO:0000259" key="3">
    <source>
        <dbReference type="PROSITE" id="PS50930"/>
    </source>
</evidence>
<dbReference type="Pfam" id="PF04397">
    <property type="entry name" value="LytTR"/>
    <property type="match status" value="1"/>
</dbReference>
<sequence>MINALIVDDEPKNIRILQGLLAESCPDVRITGEAVSAETAMPLIAEKRPDLVFLDIEMPHGNAFDLLDRIMPIDFEIIFITAFDAYTLKAFKYSALDYLLKPVSIDELKTAVIKAKERIRVKNINVQLQNLLFNINKPNSSLQKIALPNNDGLVFVQLSEIIRFEAKGGYTYVHTNDNQKFISSRIIKEYEEILPADIFFRIHNSHIINLNFVKKYHKGRGGLIEMSDEALIEVATRRKEEFLGKFGYK</sequence>
<dbReference type="AlphaFoldDB" id="A0A1V9FNN7"/>
<dbReference type="EMBL" id="LVYD01000070">
    <property type="protein sequence ID" value="OQP59953.1"/>
    <property type="molecule type" value="Genomic_DNA"/>
</dbReference>
<evidence type="ECO:0008006" key="6">
    <source>
        <dbReference type="Google" id="ProtNLM"/>
    </source>
</evidence>
<protein>
    <recommendedName>
        <fullName evidence="6">DNA-binding response regulator</fullName>
    </recommendedName>
</protein>
<dbReference type="Gene3D" id="3.40.50.2300">
    <property type="match status" value="1"/>
</dbReference>
<evidence type="ECO:0000313" key="5">
    <source>
        <dbReference type="Proteomes" id="UP000192796"/>
    </source>
</evidence>
<organism evidence="4 5">
    <name type="scientific">Niastella vici</name>
    <dbReference type="NCBI Taxonomy" id="1703345"/>
    <lineage>
        <taxon>Bacteria</taxon>
        <taxon>Pseudomonadati</taxon>
        <taxon>Bacteroidota</taxon>
        <taxon>Chitinophagia</taxon>
        <taxon>Chitinophagales</taxon>
        <taxon>Chitinophagaceae</taxon>
        <taxon>Niastella</taxon>
    </lineage>
</organism>
<dbReference type="SMART" id="SM00448">
    <property type="entry name" value="REC"/>
    <property type="match status" value="1"/>
</dbReference>
<evidence type="ECO:0000259" key="2">
    <source>
        <dbReference type="PROSITE" id="PS50110"/>
    </source>
</evidence>
<dbReference type="InterPro" id="IPR001789">
    <property type="entry name" value="Sig_transdc_resp-reg_receiver"/>
</dbReference>
<proteinExistence type="predicted"/>
<dbReference type="InterPro" id="IPR011006">
    <property type="entry name" value="CheY-like_superfamily"/>
</dbReference>
<dbReference type="STRING" id="1703345.A3860_35515"/>
<keyword evidence="1" id="KW-0597">Phosphoprotein</keyword>
<dbReference type="Pfam" id="PF00072">
    <property type="entry name" value="Response_reg"/>
    <property type="match status" value="1"/>
</dbReference>
<dbReference type="SMART" id="SM00850">
    <property type="entry name" value="LytTR"/>
    <property type="match status" value="1"/>
</dbReference>
<reference evidence="4 5" key="1">
    <citation type="submission" date="2016-03" db="EMBL/GenBank/DDBJ databases">
        <title>Niastella vici sp. nov., isolated from farmland soil.</title>
        <authorList>
            <person name="Chen L."/>
            <person name="Wang D."/>
            <person name="Yang S."/>
            <person name="Wang G."/>
        </authorList>
    </citation>
    <scope>NUCLEOTIDE SEQUENCE [LARGE SCALE GENOMIC DNA]</scope>
    <source>
        <strain evidence="4 5">DJ57</strain>
    </source>
</reference>
<evidence type="ECO:0000313" key="4">
    <source>
        <dbReference type="EMBL" id="OQP59953.1"/>
    </source>
</evidence>
<dbReference type="InterPro" id="IPR007492">
    <property type="entry name" value="LytTR_DNA-bd_dom"/>
</dbReference>
<dbReference type="PANTHER" id="PTHR37299:SF1">
    <property type="entry name" value="STAGE 0 SPORULATION PROTEIN A HOMOLOG"/>
    <property type="match status" value="1"/>
</dbReference>
<dbReference type="GO" id="GO:0000156">
    <property type="term" value="F:phosphorelay response regulator activity"/>
    <property type="evidence" value="ECO:0007669"/>
    <property type="project" value="InterPro"/>
</dbReference>
<dbReference type="PANTHER" id="PTHR37299">
    <property type="entry name" value="TRANSCRIPTIONAL REGULATOR-RELATED"/>
    <property type="match status" value="1"/>
</dbReference>
<feature type="domain" description="Response regulatory" evidence="2">
    <location>
        <begin position="3"/>
        <end position="116"/>
    </location>
</feature>
<feature type="domain" description="HTH LytTR-type" evidence="3">
    <location>
        <begin position="145"/>
        <end position="226"/>
    </location>
</feature>
<dbReference type="PROSITE" id="PS50930">
    <property type="entry name" value="HTH_LYTTR"/>
    <property type="match status" value="1"/>
</dbReference>
<dbReference type="OrthoDB" id="1646880at2"/>
<dbReference type="InterPro" id="IPR046947">
    <property type="entry name" value="LytR-like"/>
</dbReference>
<comment type="caution">
    <text evidence="4">The sequence shown here is derived from an EMBL/GenBank/DDBJ whole genome shotgun (WGS) entry which is preliminary data.</text>
</comment>
<dbReference type="Proteomes" id="UP000192796">
    <property type="component" value="Unassembled WGS sequence"/>
</dbReference>
<dbReference type="PROSITE" id="PS50110">
    <property type="entry name" value="RESPONSE_REGULATORY"/>
    <property type="match status" value="1"/>
</dbReference>
<dbReference type="Gene3D" id="2.40.50.1020">
    <property type="entry name" value="LytTr DNA-binding domain"/>
    <property type="match status" value="1"/>
</dbReference>
<dbReference type="RefSeq" id="WP_081153889.1">
    <property type="nucleotide sequence ID" value="NZ_LVYD01000070.1"/>
</dbReference>
<name>A0A1V9FNN7_9BACT</name>
<gene>
    <name evidence="4" type="ORF">A3860_35515</name>
</gene>
<keyword evidence="5" id="KW-1185">Reference proteome</keyword>